<sequence length="332" mass="36919">MGKIIAFGEMLMCLSSQGHSRLKQTKSLDIDFGGAEANVAVSLAQFGEKVSFVTRLPENDMADRAMMSLKSFGVEVDHVQWGGDRLGLYYFENGAVYRGSKVIYDRTNSSMYTIKPGEINWQEVFKGASWFHWTGITPALSENAYLVTLEALQAAREMGLTISGDYNYRNNLWQWGKSAEEVMPELLSYCDIMSGVHPDVDVVQEKVGDEQFRLAGNEMMARYPHCKLVVFTSRGSVSASHNTWQGILYDGIEVFRSAAYNLTHIVDRVGTGDSFMAALIYGLRNYESKQEAVEFATAASTIKHFILGDQNVCTVAEAEALMKGNKNGLISR</sequence>
<dbReference type="GO" id="GO:0016301">
    <property type="term" value="F:kinase activity"/>
    <property type="evidence" value="ECO:0007669"/>
    <property type="project" value="UniProtKB-KW"/>
</dbReference>
<dbReference type="SUPFAM" id="SSF53613">
    <property type="entry name" value="Ribokinase-like"/>
    <property type="match status" value="1"/>
</dbReference>
<dbReference type="AlphaFoldDB" id="A0AAN5AMT4"/>
<protein>
    <submittedName>
        <fullName evidence="5">2-dehydro-3-deoxygluconokinase</fullName>
    </submittedName>
</protein>
<dbReference type="InterPro" id="IPR052700">
    <property type="entry name" value="Carb_kinase_PfkB-like"/>
</dbReference>
<evidence type="ECO:0000256" key="2">
    <source>
        <dbReference type="ARBA" id="ARBA00022679"/>
    </source>
</evidence>
<evidence type="ECO:0000259" key="4">
    <source>
        <dbReference type="Pfam" id="PF00294"/>
    </source>
</evidence>
<accession>A0AAN5AMT4</accession>
<organism evidence="5 6">
    <name type="scientific">Persicobacter diffluens</name>
    <dbReference type="NCBI Taxonomy" id="981"/>
    <lineage>
        <taxon>Bacteria</taxon>
        <taxon>Pseudomonadati</taxon>
        <taxon>Bacteroidota</taxon>
        <taxon>Cytophagia</taxon>
        <taxon>Cytophagales</taxon>
        <taxon>Persicobacteraceae</taxon>
        <taxon>Persicobacter</taxon>
    </lineage>
</organism>
<dbReference type="EMBL" id="BQKE01000004">
    <property type="protein sequence ID" value="GJM64122.1"/>
    <property type="molecule type" value="Genomic_DNA"/>
</dbReference>
<comment type="caution">
    <text evidence="5">The sequence shown here is derived from an EMBL/GenBank/DDBJ whole genome shotgun (WGS) entry which is preliminary data.</text>
</comment>
<keyword evidence="3" id="KW-0418">Kinase</keyword>
<name>A0AAN5AMT4_9BACT</name>
<dbReference type="PANTHER" id="PTHR43320">
    <property type="entry name" value="SUGAR KINASE"/>
    <property type="match status" value="1"/>
</dbReference>
<evidence type="ECO:0000313" key="6">
    <source>
        <dbReference type="Proteomes" id="UP001310022"/>
    </source>
</evidence>
<keyword evidence="6" id="KW-1185">Reference proteome</keyword>
<dbReference type="RefSeq" id="WP_338239205.1">
    <property type="nucleotide sequence ID" value="NZ_BQKE01000004.1"/>
</dbReference>
<evidence type="ECO:0000256" key="1">
    <source>
        <dbReference type="ARBA" id="ARBA00010688"/>
    </source>
</evidence>
<dbReference type="InterPro" id="IPR029056">
    <property type="entry name" value="Ribokinase-like"/>
</dbReference>
<dbReference type="Gene3D" id="3.40.1190.20">
    <property type="match status" value="1"/>
</dbReference>
<dbReference type="Proteomes" id="UP001310022">
    <property type="component" value="Unassembled WGS sequence"/>
</dbReference>
<comment type="similarity">
    <text evidence="1">Belongs to the carbohydrate kinase PfkB family.</text>
</comment>
<feature type="domain" description="Carbohydrate kinase PfkB" evidence="4">
    <location>
        <begin position="2"/>
        <end position="302"/>
    </location>
</feature>
<gene>
    <name evidence="5" type="ORF">PEDI_46740</name>
</gene>
<dbReference type="PANTHER" id="PTHR43320:SF2">
    <property type="entry name" value="2-DEHYDRO-3-DEOXYGLUCONOKINASE_2-DEHYDRO-3-DEOXYGALACTONOKINASE"/>
    <property type="match status" value="1"/>
</dbReference>
<dbReference type="InterPro" id="IPR011611">
    <property type="entry name" value="PfkB_dom"/>
</dbReference>
<proteinExistence type="inferred from homology"/>
<dbReference type="CDD" id="cd01166">
    <property type="entry name" value="KdgK"/>
    <property type="match status" value="1"/>
</dbReference>
<keyword evidence="2" id="KW-0808">Transferase</keyword>
<evidence type="ECO:0000313" key="5">
    <source>
        <dbReference type="EMBL" id="GJM64122.1"/>
    </source>
</evidence>
<dbReference type="Pfam" id="PF00294">
    <property type="entry name" value="PfkB"/>
    <property type="match status" value="1"/>
</dbReference>
<evidence type="ECO:0000256" key="3">
    <source>
        <dbReference type="ARBA" id="ARBA00022777"/>
    </source>
</evidence>
<reference evidence="5 6" key="1">
    <citation type="submission" date="2021-12" db="EMBL/GenBank/DDBJ databases">
        <title>Genome sequencing of bacteria with rrn-lacking chromosome and rrn-plasmid.</title>
        <authorList>
            <person name="Anda M."/>
            <person name="Iwasaki W."/>
        </authorList>
    </citation>
    <scope>NUCLEOTIDE SEQUENCE [LARGE SCALE GENOMIC DNA]</scope>
    <source>
        <strain evidence="5 6">NBRC 15940</strain>
    </source>
</reference>